<dbReference type="Pfam" id="PF04362">
    <property type="entry name" value="Iron_traffic"/>
    <property type="match status" value="1"/>
</dbReference>
<organism evidence="7 8">
    <name type="scientific">Nitrolancea hollandica Lb</name>
    <dbReference type="NCBI Taxonomy" id="1129897"/>
    <lineage>
        <taxon>Bacteria</taxon>
        <taxon>Pseudomonadati</taxon>
        <taxon>Thermomicrobiota</taxon>
        <taxon>Thermomicrobia</taxon>
        <taxon>Sphaerobacterales</taxon>
        <taxon>Sphaerobacterineae</taxon>
        <taxon>Sphaerobacteraceae</taxon>
        <taxon>Nitrolancea</taxon>
    </lineage>
</organism>
<comment type="similarity">
    <text evidence="3 5">Belongs to the Fe(2+)-trafficking protein family.</text>
</comment>
<dbReference type="GO" id="GO:0034599">
    <property type="term" value="P:cellular response to oxidative stress"/>
    <property type="evidence" value="ECO:0007669"/>
    <property type="project" value="TreeGrafter"/>
</dbReference>
<evidence type="ECO:0000256" key="1">
    <source>
        <dbReference type="ARBA" id="ARBA00023004"/>
    </source>
</evidence>
<evidence type="ECO:0000256" key="6">
    <source>
        <dbReference type="SAM" id="MobiDB-lite"/>
    </source>
</evidence>
<dbReference type="InterPro" id="IPR007457">
    <property type="entry name" value="Fe_traffick_prot_YggX"/>
</dbReference>
<sequence length="116" mass="12840">MARMVECAKLGRELPGLEKAPFPGPLGLRIFNEISQAAWEQWREHQTILINHYALNPVDPDARKMLRQEMEKFFFSEKAQKPEGWVPVAAGMAEPAGLDSTDPAPSKGGGAAPRKK</sequence>
<dbReference type="Gene3D" id="1.10.3880.10">
    <property type="entry name" value="Fe(II) trafficking protein YggX"/>
    <property type="match status" value="1"/>
</dbReference>
<evidence type="ECO:0000256" key="2">
    <source>
        <dbReference type="ARBA" id="ARBA00053793"/>
    </source>
</evidence>
<dbReference type="AlphaFoldDB" id="I4EDI9"/>
<reference evidence="7 8" key="1">
    <citation type="journal article" date="2012" name="ISME J.">
        <title>Nitrification expanded: discovery, physiology and genomics of a nitrite-oxidizing bacterium from the phylum Chloroflexi.</title>
        <authorList>
            <person name="Sorokin D.Y."/>
            <person name="Lucker S."/>
            <person name="Vejmelkova D."/>
            <person name="Kostrikina N.A."/>
            <person name="Kleerebezem R."/>
            <person name="Rijpstra W.I."/>
            <person name="Damste J.S."/>
            <person name="Le Paslier D."/>
            <person name="Muyzer G."/>
            <person name="Wagner M."/>
            <person name="van Loosdrecht M.C."/>
            <person name="Daims H."/>
        </authorList>
    </citation>
    <scope>NUCLEOTIDE SEQUENCE [LARGE SCALE GENOMIC DNA]</scope>
    <source>
        <strain evidence="8">none</strain>
    </source>
</reference>
<dbReference type="OrthoDB" id="9804318at2"/>
<keyword evidence="8" id="KW-1185">Reference proteome</keyword>
<comment type="caution">
    <text evidence="7">The sequence shown here is derived from an EMBL/GenBank/DDBJ whole genome shotgun (WGS) entry which is preliminary data.</text>
</comment>
<dbReference type="FunFam" id="1.10.3880.10:FF:000001">
    <property type="entry name" value="Probable Fe(2+)-trafficking protein"/>
    <property type="match status" value="1"/>
</dbReference>
<dbReference type="RefSeq" id="WP_008475109.1">
    <property type="nucleotide sequence ID" value="NZ_CAGS01000059.1"/>
</dbReference>
<comment type="function">
    <text evidence="2">Could be a mediator in iron transactions between iron acquisition and iron-requiring processes, such as synthesis and/or repair of Fe-S clusters in biosynthetic enzymes. Necessary to maintain high levels of aconitase under oxidative stress.</text>
</comment>
<gene>
    <name evidence="7" type="ORF">NITHO_1510007</name>
</gene>
<evidence type="ECO:0000256" key="4">
    <source>
        <dbReference type="ARBA" id="ARBA00070403"/>
    </source>
</evidence>
<dbReference type="InterPro" id="IPR036766">
    <property type="entry name" value="Fe_traffick_prot_YggX_sf"/>
</dbReference>
<dbReference type="PANTHER" id="PTHR36965">
    <property type="entry name" value="FE(2+)-TRAFFICKING PROTEIN-RELATED"/>
    <property type="match status" value="1"/>
</dbReference>
<dbReference type="SUPFAM" id="SSF111148">
    <property type="entry name" value="YggX-like"/>
    <property type="match status" value="1"/>
</dbReference>
<feature type="region of interest" description="Disordered" evidence="6">
    <location>
        <begin position="90"/>
        <end position="116"/>
    </location>
</feature>
<evidence type="ECO:0000313" key="7">
    <source>
        <dbReference type="EMBL" id="CCF82751.1"/>
    </source>
</evidence>
<protein>
    <recommendedName>
        <fullName evidence="4 5">Probable Fe(2+)-trafficking protein</fullName>
    </recommendedName>
</protein>
<proteinExistence type="inferred from homology"/>
<accession>I4EDI9</accession>
<dbReference type="EMBL" id="CAGS01000059">
    <property type="protein sequence ID" value="CCF82751.1"/>
    <property type="molecule type" value="Genomic_DNA"/>
</dbReference>
<dbReference type="GO" id="GO:0005829">
    <property type="term" value="C:cytosol"/>
    <property type="evidence" value="ECO:0007669"/>
    <property type="project" value="TreeGrafter"/>
</dbReference>
<dbReference type="PANTHER" id="PTHR36965:SF1">
    <property type="entry name" value="FE(2+)-TRAFFICKING PROTEIN-RELATED"/>
    <property type="match status" value="1"/>
</dbReference>
<dbReference type="HAMAP" id="MF_00686">
    <property type="entry name" value="Fe_traffic_YggX"/>
    <property type="match status" value="1"/>
</dbReference>
<name>I4EDI9_9BACT</name>
<keyword evidence="1 5" id="KW-0408">Iron</keyword>
<evidence type="ECO:0000256" key="5">
    <source>
        <dbReference type="HAMAP-Rule" id="MF_00686"/>
    </source>
</evidence>
<evidence type="ECO:0000313" key="8">
    <source>
        <dbReference type="Proteomes" id="UP000004221"/>
    </source>
</evidence>
<feature type="compositionally biased region" description="Gly residues" evidence="6">
    <location>
        <begin position="107"/>
        <end position="116"/>
    </location>
</feature>
<dbReference type="GO" id="GO:0005506">
    <property type="term" value="F:iron ion binding"/>
    <property type="evidence" value="ECO:0007669"/>
    <property type="project" value="UniProtKB-UniRule"/>
</dbReference>
<dbReference type="Proteomes" id="UP000004221">
    <property type="component" value="Unassembled WGS sequence"/>
</dbReference>
<evidence type="ECO:0000256" key="3">
    <source>
        <dbReference type="ARBA" id="ARBA00061679"/>
    </source>
</evidence>
<dbReference type="NCBIfam" id="NF003817">
    <property type="entry name" value="PRK05408.1"/>
    <property type="match status" value="1"/>
</dbReference>